<reference evidence="1" key="1">
    <citation type="journal article" date="2014" name="PLoS Genet.">
        <title>The Genome of Spironucleus salmonicida Highlights a Fish Pathogen Adapted to Fluctuating Environments.</title>
        <authorList>
            <person name="Xu F."/>
            <person name="Jerlstrom-Hultqvist J."/>
            <person name="Einarsson E."/>
            <person name="Astvaldsson A."/>
            <person name="Svard S.G."/>
            <person name="Andersson J.O."/>
        </authorList>
    </citation>
    <scope>NUCLEOTIDE SEQUENCE</scope>
</reference>
<accession>V6LW40</accession>
<name>V6LW40_9EUKA</name>
<protein>
    <submittedName>
        <fullName evidence="1">Uncharacterized protein</fullName>
    </submittedName>
</protein>
<evidence type="ECO:0000313" key="1">
    <source>
        <dbReference type="EMBL" id="EST47926.1"/>
    </source>
</evidence>
<dbReference type="AlphaFoldDB" id="V6LW40"/>
<gene>
    <name evidence="1" type="ORF">SS50377_11967</name>
</gene>
<sequence length="297" mass="32701">MGSAKCYLANENASFYSTHFPQRPAPSARRVCYLAFHGDGDYILLAVRRSHNNSFFGQTESSKYLPNRQQNVPTEKLQVCPDILIRGTQNGTGCKRMITQELAFIIDSHSAVLAAWPFQAESHLRVQLNIAGSQVLGQKLSQPALLVLFLDTIEHQVRGWKLSQFAFFRICCSSRVSSTRIRANSQANPGSRKAIQTGLTTFMRACEPGPVAPNLLQKKGDPLRACSGALLELQATLPHLHCVAHLKSVCCRLFVGPGQRSSCCQTMYAIYGARKMTTKYAYNGIIAQAENGPHPSA</sequence>
<organism evidence="1">
    <name type="scientific">Spironucleus salmonicida</name>
    <dbReference type="NCBI Taxonomy" id="348837"/>
    <lineage>
        <taxon>Eukaryota</taxon>
        <taxon>Metamonada</taxon>
        <taxon>Diplomonadida</taxon>
        <taxon>Hexamitidae</taxon>
        <taxon>Hexamitinae</taxon>
        <taxon>Spironucleus</taxon>
    </lineage>
</organism>
<proteinExistence type="predicted"/>
<dbReference type="EMBL" id="KI546019">
    <property type="protein sequence ID" value="EST47926.1"/>
    <property type="molecule type" value="Genomic_DNA"/>
</dbReference>